<feature type="transmembrane region" description="Helical" evidence="9">
    <location>
        <begin position="71"/>
        <end position="93"/>
    </location>
</feature>
<evidence type="ECO:0000256" key="1">
    <source>
        <dbReference type="ARBA" id="ARBA00000085"/>
    </source>
</evidence>
<keyword evidence="6 11" id="KW-0418">Kinase</keyword>
<dbReference type="EMBL" id="JAQQAL010000028">
    <property type="protein sequence ID" value="MDC7227570.1"/>
    <property type="molecule type" value="Genomic_DNA"/>
</dbReference>
<evidence type="ECO:0000256" key="5">
    <source>
        <dbReference type="ARBA" id="ARBA00022741"/>
    </source>
</evidence>
<comment type="catalytic activity">
    <reaction evidence="1">
        <text>ATP + protein L-histidine = ADP + protein N-phospho-L-histidine.</text>
        <dbReference type="EC" id="2.7.13.3"/>
    </reaction>
</comment>
<evidence type="ECO:0000256" key="7">
    <source>
        <dbReference type="ARBA" id="ARBA00022840"/>
    </source>
</evidence>
<dbReference type="EC" id="2.7.13.3" evidence="2"/>
<dbReference type="Gene3D" id="1.20.5.1930">
    <property type="match status" value="1"/>
</dbReference>
<sequence length="379" mass="43128">MKYIIFTIFIAIELVEYFLDYPCNSRKLLQRILFLIRIIAVITAFLCSYHFGGDVKPFFFFFIPLLAFYSAFVMSGIINIIFIVVIIACDILLDVHHFEKTDIEVYYSTLIIFQRIVTIAIFYLFAYFWQTDIKKSSENEQLLKKLNKSEEDLRKYAREVARTSVLEERTRIARDMHDSVGHALTAVQMQLRKALALHSVDEDKAVHAIEAALEVAGSSLQDTRAVLSDLRDNEMHFSFEEKIEQIVSTLRHSGINVELQIADDDETFNYSSLVALFRFVQEGVTNIIKHSGATHTEILLTYSEKGAELIIRDDGCGFDVDQRLHTGDETGMGLHGLSERFELIRGSLLVESSSGQGTTLTAWAPRDPVRLIGEEDGCN</sequence>
<keyword evidence="4" id="KW-0808">Transferase</keyword>
<keyword evidence="9" id="KW-0472">Membrane</keyword>
<evidence type="ECO:0000259" key="10">
    <source>
        <dbReference type="PROSITE" id="PS50109"/>
    </source>
</evidence>
<dbReference type="Gene3D" id="3.30.565.10">
    <property type="entry name" value="Histidine kinase-like ATPase, C-terminal domain"/>
    <property type="match status" value="1"/>
</dbReference>
<feature type="transmembrane region" description="Helical" evidence="9">
    <location>
        <begin position="32"/>
        <end position="51"/>
    </location>
</feature>
<feature type="transmembrane region" description="Helical" evidence="9">
    <location>
        <begin position="105"/>
        <end position="129"/>
    </location>
</feature>
<dbReference type="PANTHER" id="PTHR24421">
    <property type="entry name" value="NITRATE/NITRITE SENSOR PROTEIN NARX-RELATED"/>
    <property type="match status" value="1"/>
</dbReference>
<evidence type="ECO:0000256" key="3">
    <source>
        <dbReference type="ARBA" id="ARBA00022553"/>
    </source>
</evidence>
<dbReference type="GO" id="GO:0000155">
    <property type="term" value="F:phosphorelay sensor kinase activity"/>
    <property type="evidence" value="ECO:0007669"/>
    <property type="project" value="InterPro"/>
</dbReference>
<dbReference type="Proteomes" id="UP001221217">
    <property type="component" value="Unassembled WGS sequence"/>
</dbReference>
<evidence type="ECO:0000256" key="9">
    <source>
        <dbReference type="SAM" id="Phobius"/>
    </source>
</evidence>
<dbReference type="GO" id="GO:0046983">
    <property type="term" value="F:protein dimerization activity"/>
    <property type="evidence" value="ECO:0007669"/>
    <property type="project" value="InterPro"/>
</dbReference>
<dbReference type="GO" id="GO:0005524">
    <property type="term" value="F:ATP binding"/>
    <property type="evidence" value="ECO:0007669"/>
    <property type="project" value="UniProtKB-KW"/>
</dbReference>
<organism evidence="11 12">
    <name type="scientific">Candidatus Thalassospirochaeta sargassi</name>
    <dbReference type="NCBI Taxonomy" id="3119039"/>
    <lineage>
        <taxon>Bacteria</taxon>
        <taxon>Pseudomonadati</taxon>
        <taxon>Spirochaetota</taxon>
        <taxon>Spirochaetia</taxon>
        <taxon>Spirochaetales</taxon>
        <taxon>Spirochaetaceae</taxon>
        <taxon>Candidatus Thalassospirochaeta</taxon>
    </lineage>
</organism>
<feature type="domain" description="Histidine kinase" evidence="10">
    <location>
        <begin position="175"/>
        <end position="368"/>
    </location>
</feature>
<keyword evidence="9" id="KW-1133">Transmembrane helix</keyword>
<dbReference type="InterPro" id="IPR005467">
    <property type="entry name" value="His_kinase_dom"/>
</dbReference>
<accession>A0AAJ1MNB9</accession>
<protein>
    <recommendedName>
        <fullName evidence="2">histidine kinase</fullName>
        <ecNumber evidence="2">2.7.13.3</ecNumber>
    </recommendedName>
</protein>
<dbReference type="PANTHER" id="PTHR24421:SF10">
    <property type="entry name" value="NITRATE_NITRITE SENSOR PROTEIN NARQ"/>
    <property type="match status" value="1"/>
</dbReference>
<proteinExistence type="predicted"/>
<name>A0AAJ1MNB9_9SPIO</name>
<evidence type="ECO:0000256" key="8">
    <source>
        <dbReference type="ARBA" id="ARBA00023012"/>
    </source>
</evidence>
<dbReference type="GO" id="GO:0016020">
    <property type="term" value="C:membrane"/>
    <property type="evidence" value="ECO:0007669"/>
    <property type="project" value="InterPro"/>
</dbReference>
<comment type="caution">
    <text evidence="11">The sequence shown here is derived from an EMBL/GenBank/DDBJ whole genome shotgun (WGS) entry which is preliminary data.</text>
</comment>
<reference evidence="11 12" key="1">
    <citation type="submission" date="2022-12" db="EMBL/GenBank/DDBJ databases">
        <title>Metagenome assembled genome from gulf of manar.</title>
        <authorList>
            <person name="Kohli P."/>
            <person name="Pk S."/>
            <person name="Venkata Ramana C."/>
            <person name="Sasikala C."/>
        </authorList>
    </citation>
    <scope>NUCLEOTIDE SEQUENCE [LARGE SCALE GENOMIC DNA]</scope>
    <source>
        <strain evidence="11">JB008</strain>
    </source>
</reference>
<keyword evidence="8" id="KW-0902">Two-component regulatory system</keyword>
<evidence type="ECO:0000313" key="11">
    <source>
        <dbReference type="EMBL" id="MDC7227570.1"/>
    </source>
</evidence>
<keyword evidence="5" id="KW-0547">Nucleotide-binding</keyword>
<evidence type="ECO:0000256" key="6">
    <source>
        <dbReference type="ARBA" id="ARBA00022777"/>
    </source>
</evidence>
<dbReference type="CDD" id="cd16917">
    <property type="entry name" value="HATPase_UhpB-NarQ-NarX-like"/>
    <property type="match status" value="1"/>
</dbReference>
<dbReference type="InterPro" id="IPR050482">
    <property type="entry name" value="Sensor_HK_TwoCompSys"/>
</dbReference>
<keyword evidence="3" id="KW-0597">Phosphoprotein</keyword>
<dbReference type="InterPro" id="IPR036890">
    <property type="entry name" value="HATPase_C_sf"/>
</dbReference>
<evidence type="ECO:0000313" key="12">
    <source>
        <dbReference type="Proteomes" id="UP001221217"/>
    </source>
</evidence>
<dbReference type="SMART" id="SM00387">
    <property type="entry name" value="HATPase_c"/>
    <property type="match status" value="1"/>
</dbReference>
<gene>
    <name evidence="11" type="ORF">PQJ61_12465</name>
</gene>
<dbReference type="PROSITE" id="PS50109">
    <property type="entry name" value="HIS_KIN"/>
    <property type="match status" value="1"/>
</dbReference>
<dbReference type="SUPFAM" id="SSF55874">
    <property type="entry name" value="ATPase domain of HSP90 chaperone/DNA topoisomerase II/histidine kinase"/>
    <property type="match status" value="1"/>
</dbReference>
<evidence type="ECO:0000256" key="4">
    <source>
        <dbReference type="ARBA" id="ARBA00022679"/>
    </source>
</evidence>
<evidence type="ECO:0000256" key="2">
    <source>
        <dbReference type="ARBA" id="ARBA00012438"/>
    </source>
</evidence>
<dbReference type="Pfam" id="PF02518">
    <property type="entry name" value="HATPase_c"/>
    <property type="match status" value="1"/>
</dbReference>
<dbReference type="InterPro" id="IPR011712">
    <property type="entry name" value="Sig_transdc_His_kin_sub3_dim/P"/>
</dbReference>
<keyword evidence="7" id="KW-0067">ATP-binding</keyword>
<dbReference type="Pfam" id="PF07730">
    <property type="entry name" value="HisKA_3"/>
    <property type="match status" value="1"/>
</dbReference>
<dbReference type="AlphaFoldDB" id="A0AAJ1MNB9"/>
<keyword evidence="9" id="KW-0812">Transmembrane</keyword>
<dbReference type="InterPro" id="IPR003594">
    <property type="entry name" value="HATPase_dom"/>
</dbReference>